<dbReference type="Proteomes" id="UP000093943">
    <property type="component" value="Unassembled WGS sequence"/>
</dbReference>
<dbReference type="EMBL" id="LZKG01000097">
    <property type="protein sequence ID" value="OBI28779.1"/>
    <property type="molecule type" value="Genomic_DNA"/>
</dbReference>
<evidence type="ECO:0000313" key="2">
    <source>
        <dbReference type="Proteomes" id="UP000093943"/>
    </source>
</evidence>
<accession>A0A1A2XSR4</accession>
<name>A0A1A2XSR4_MYCSD</name>
<sequence>MATAAPPRAPATSATAAAVANGRQPDLTGALSDGLFALPAGLFATSAWSVEVSWGADSTESGWLSSDILSNPTVGVAVTAGVGVAG</sequence>
<proteinExistence type="predicted"/>
<reference evidence="2" key="1">
    <citation type="submission" date="2016-06" db="EMBL/GenBank/DDBJ databases">
        <authorList>
            <person name="Sutton G."/>
            <person name="Brinkac L."/>
            <person name="Sanka R."/>
            <person name="Adams M."/>
            <person name="Lau E."/>
            <person name="Sam S."/>
            <person name="Sreng N."/>
            <person name="Him V."/>
            <person name="Kerleguer A."/>
            <person name="Cheng S."/>
        </authorList>
    </citation>
    <scope>NUCLEOTIDE SEQUENCE [LARGE SCALE GENOMIC DNA]</scope>
    <source>
        <strain evidence="2">E1876</strain>
    </source>
</reference>
<evidence type="ECO:0000313" key="1">
    <source>
        <dbReference type="EMBL" id="OBI28779.1"/>
    </source>
</evidence>
<dbReference type="AlphaFoldDB" id="A0A1A2XSR4"/>
<gene>
    <name evidence="1" type="ORF">A5710_02655</name>
</gene>
<protein>
    <submittedName>
        <fullName evidence="1">Uncharacterized protein</fullName>
    </submittedName>
</protein>
<organism evidence="1 2">
    <name type="scientific">Mycolicibacter sinensis (strain JDM601)</name>
    <name type="common">Mycobacterium sinense</name>
    <dbReference type="NCBI Taxonomy" id="875328"/>
    <lineage>
        <taxon>Bacteria</taxon>
        <taxon>Bacillati</taxon>
        <taxon>Actinomycetota</taxon>
        <taxon>Actinomycetes</taxon>
        <taxon>Mycobacteriales</taxon>
        <taxon>Mycobacteriaceae</taxon>
        <taxon>Mycolicibacter</taxon>
    </lineage>
</organism>
<comment type="caution">
    <text evidence="1">The sequence shown here is derived from an EMBL/GenBank/DDBJ whole genome shotgun (WGS) entry which is preliminary data.</text>
</comment>